<dbReference type="RefSeq" id="WP_120678181.1">
    <property type="nucleotide sequence ID" value="NZ_RBAL01000005.1"/>
</dbReference>
<dbReference type="AlphaFoldDB" id="A0A3A9Z3Y8"/>
<dbReference type="Pfam" id="PF00903">
    <property type="entry name" value="Glyoxalase"/>
    <property type="match status" value="1"/>
</dbReference>
<dbReference type="OrthoDB" id="9793039at2"/>
<dbReference type="SUPFAM" id="SSF54593">
    <property type="entry name" value="Glyoxalase/Bleomycin resistance protein/Dihydroxybiphenyl dioxygenase"/>
    <property type="match status" value="2"/>
</dbReference>
<comment type="caution">
    <text evidence="2">The sequence shown here is derived from an EMBL/GenBank/DDBJ whole genome shotgun (WGS) entry which is preliminary data.</text>
</comment>
<dbReference type="PANTHER" id="PTHR33993:SF10">
    <property type="entry name" value="CONSERVED PROTEIN"/>
    <property type="match status" value="1"/>
</dbReference>
<feature type="domain" description="VOC" evidence="1">
    <location>
        <begin position="138"/>
        <end position="254"/>
    </location>
</feature>
<name>A0A3A9Z3Y8_9ACTN</name>
<dbReference type="InterPro" id="IPR052164">
    <property type="entry name" value="Anthracycline_SecMetBiosynth"/>
</dbReference>
<feature type="domain" description="VOC" evidence="1">
    <location>
        <begin position="8"/>
        <end position="124"/>
    </location>
</feature>
<reference evidence="2 3" key="1">
    <citation type="journal article" date="2014" name="Int. J. Syst. Evol. Microbiol.">
        <title>Streptomyces hoynatensis sp. nov., isolated from deep marine sediment.</title>
        <authorList>
            <person name="Veyisoglu A."/>
            <person name="Sahin N."/>
        </authorList>
    </citation>
    <scope>NUCLEOTIDE SEQUENCE [LARGE SCALE GENOMIC DNA]</scope>
    <source>
        <strain evidence="2 3">KCTC 29097</strain>
    </source>
</reference>
<proteinExistence type="predicted"/>
<protein>
    <submittedName>
        <fullName evidence="2">VOC family protein</fullName>
    </submittedName>
</protein>
<evidence type="ECO:0000259" key="1">
    <source>
        <dbReference type="PROSITE" id="PS51819"/>
    </source>
</evidence>
<keyword evidence="3" id="KW-1185">Reference proteome</keyword>
<sequence length="265" mass="28254">MPDFPEGAPCWADVTLPDLEAGKRFYGELFGWTFESASDKYGGYTQAYSEGEPVAALAPQMPGQVDTVPPAWTLYFASPDVRETAARIRDNGGELLMEPMEVGDFGRVLIARDPGGVLFGVWQEGAHHGFGRQGEPGSFCWAEVHTRDPGAADAFYPAVFPIDARGLADPSGLDFKVWSVGGTPVAGRFAIPADAPAEARPHAQVYYAVSDCDAKVAEVQRLGGRLIDGPIDSPYGRLATVADPMGAGFALIDTSTTTGQQPELR</sequence>
<evidence type="ECO:0000313" key="2">
    <source>
        <dbReference type="EMBL" id="RKN42998.1"/>
    </source>
</evidence>
<dbReference type="InterPro" id="IPR004360">
    <property type="entry name" value="Glyas_Fos-R_dOase_dom"/>
</dbReference>
<dbReference type="InterPro" id="IPR037523">
    <property type="entry name" value="VOC_core"/>
</dbReference>
<accession>A0A3A9Z3Y8</accession>
<dbReference type="PANTHER" id="PTHR33993">
    <property type="entry name" value="GLYOXALASE-RELATED"/>
    <property type="match status" value="1"/>
</dbReference>
<dbReference type="Proteomes" id="UP000272474">
    <property type="component" value="Unassembled WGS sequence"/>
</dbReference>
<dbReference type="EMBL" id="RBAL01000005">
    <property type="protein sequence ID" value="RKN42998.1"/>
    <property type="molecule type" value="Genomic_DNA"/>
</dbReference>
<organism evidence="2 3">
    <name type="scientific">Streptomyces hoynatensis</name>
    <dbReference type="NCBI Taxonomy" id="1141874"/>
    <lineage>
        <taxon>Bacteria</taxon>
        <taxon>Bacillati</taxon>
        <taxon>Actinomycetota</taxon>
        <taxon>Actinomycetes</taxon>
        <taxon>Kitasatosporales</taxon>
        <taxon>Streptomycetaceae</taxon>
        <taxon>Streptomyces</taxon>
    </lineage>
</organism>
<dbReference type="Gene3D" id="3.10.180.10">
    <property type="entry name" value="2,3-Dihydroxybiphenyl 1,2-Dioxygenase, domain 1"/>
    <property type="match status" value="2"/>
</dbReference>
<gene>
    <name evidence="2" type="ORF">D7294_10780</name>
</gene>
<dbReference type="InterPro" id="IPR029068">
    <property type="entry name" value="Glyas_Bleomycin-R_OHBP_Dase"/>
</dbReference>
<evidence type="ECO:0000313" key="3">
    <source>
        <dbReference type="Proteomes" id="UP000272474"/>
    </source>
</evidence>
<dbReference type="CDD" id="cd07247">
    <property type="entry name" value="SgaA_N_like"/>
    <property type="match status" value="2"/>
</dbReference>
<dbReference type="PROSITE" id="PS51819">
    <property type="entry name" value="VOC"/>
    <property type="match status" value="2"/>
</dbReference>